<name>A0A1S8LV95_9CLOT</name>
<evidence type="ECO:0000313" key="1">
    <source>
        <dbReference type="EMBL" id="URZ10314.1"/>
    </source>
</evidence>
<gene>
    <name evidence="1" type="ORF">CROST_010220</name>
</gene>
<dbReference type="KEGG" id="crw:CROST_010220"/>
<dbReference type="Gene3D" id="2.60.120.200">
    <property type="match status" value="1"/>
</dbReference>
<keyword evidence="2" id="KW-1185">Reference proteome</keyword>
<dbReference type="SUPFAM" id="SSF49899">
    <property type="entry name" value="Concanavalin A-like lectins/glucanases"/>
    <property type="match status" value="1"/>
</dbReference>
<dbReference type="AlphaFoldDB" id="A0A1S8LV95"/>
<sequence>MLMDLQSLGIDFKDEGENYVPKKDYAGNLFAKYVFDSNGVSTDKTTVKDLSGHGYDGTMTGVSITKDDELGECAYFNGSASIAFKNQIIPKGNKTIIITLKKDSGTQKSSEYEFVIKQGGKEQIFTSWSIRFDAFNDGCLNNLYFCNDSKTDMLNLHPLATNVCDGKKHIAIFNYYDNKTNNVYCDSLKVPVSSFDFSGGEYYTADNTIIGES</sequence>
<protein>
    <submittedName>
        <fullName evidence="1">Uncharacterized protein</fullName>
    </submittedName>
</protein>
<reference evidence="1 2" key="1">
    <citation type="submission" date="2022-04" db="EMBL/GenBank/DDBJ databases">
        <title>Genome sequence of C. roseum typestrain.</title>
        <authorList>
            <person name="Poehlein A."/>
            <person name="Schoch T."/>
            <person name="Duerre P."/>
            <person name="Daniel R."/>
        </authorList>
    </citation>
    <scope>NUCLEOTIDE SEQUENCE [LARGE SCALE GENOMIC DNA]</scope>
    <source>
        <strain evidence="1 2">DSM 7320</strain>
    </source>
</reference>
<accession>A0A1S8LV95</accession>
<dbReference type="STRING" id="84029.CROST_30380"/>
<dbReference type="InterPro" id="IPR013320">
    <property type="entry name" value="ConA-like_dom_sf"/>
</dbReference>
<organism evidence="1 2">
    <name type="scientific">Clostridium felsineum</name>
    <dbReference type="NCBI Taxonomy" id="36839"/>
    <lineage>
        <taxon>Bacteria</taxon>
        <taxon>Bacillati</taxon>
        <taxon>Bacillota</taxon>
        <taxon>Clostridia</taxon>
        <taxon>Eubacteriales</taxon>
        <taxon>Clostridiaceae</taxon>
        <taxon>Clostridium</taxon>
    </lineage>
</organism>
<evidence type="ECO:0000313" key="2">
    <source>
        <dbReference type="Proteomes" id="UP000190951"/>
    </source>
</evidence>
<dbReference type="EMBL" id="CP096983">
    <property type="protein sequence ID" value="URZ10314.1"/>
    <property type="molecule type" value="Genomic_DNA"/>
</dbReference>
<proteinExistence type="predicted"/>
<dbReference type="Proteomes" id="UP000190951">
    <property type="component" value="Chromosome"/>
</dbReference>